<dbReference type="SUPFAM" id="SSF103473">
    <property type="entry name" value="MFS general substrate transporter"/>
    <property type="match status" value="1"/>
</dbReference>
<dbReference type="InterPro" id="IPR010482">
    <property type="entry name" value="TECPR1-like_DysF"/>
</dbReference>
<feature type="transmembrane region" description="Helical" evidence="6">
    <location>
        <begin position="186"/>
        <end position="204"/>
    </location>
</feature>
<sequence length="412" mass="47068">MEHGESDASAASSAAAKEKHQSSSNLTDKLIDRMVAAALPSTVDPNDLDVRIQRQKGRPPFSIQLTSRNFRKMTSRVGVVYEVYYLVNEFLNWKNPSLTLTVLSIYSFACLNPRIILTLPSAGILLWVMVPAYSARHPPPPSELQSNPVVSSGPPLKPPAIPKPVPDLSREFFLNMVDTQNAMHDFVVVYDSIVSILSSIALFANDETRSSLVYAVLTLATVLAYVLAPVLYEYIPWRVVFLLIGWTALVARYPFNNEHTKRHIDTVNNKLKTVSDGLSHKLDDISRMEFGQLDPLEHREVEVFEVQWFNPEHGQWDPSIYISDPFVPSKFRPTTPSPPSSHSLSEILPPMDWVFSYKHWDLDYTPISWVTSRQLTHLFEIDDDEKWVYDIEGDNPTWRRRRWVNTCTRKSR</sequence>
<reference evidence="8" key="1">
    <citation type="journal article" date="2019" name="G3 (Bethesda)">
        <title>Genome Assemblies of Two Rare Opportunistic Yeast Pathogens: Diutina rugosa (syn. Candida rugosa) and Trichomonascus ciferrii (syn. Candida ciferrii).</title>
        <authorList>
            <person name="Mixao V."/>
            <person name="Saus E."/>
            <person name="Hansen A.P."/>
            <person name="Lass-Florl C."/>
            <person name="Gabaldon T."/>
        </authorList>
    </citation>
    <scope>NUCLEOTIDE SEQUENCE</scope>
    <source>
        <strain evidence="8">CBS 4856</strain>
    </source>
</reference>
<proteinExistence type="predicted"/>
<feature type="transmembrane region" description="Helical" evidence="6">
    <location>
        <begin position="211"/>
        <end position="228"/>
    </location>
</feature>
<name>A0A642UWD7_9ASCO</name>
<evidence type="ECO:0000256" key="3">
    <source>
        <dbReference type="ARBA" id="ARBA00022989"/>
    </source>
</evidence>
<dbReference type="Pfam" id="PF06398">
    <property type="entry name" value="Pex24p"/>
    <property type="match status" value="1"/>
</dbReference>
<dbReference type="InterPro" id="IPR036259">
    <property type="entry name" value="MFS_trans_sf"/>
</dbReference>
<keyword evidence="9" id="KW-1185">Reference proteome</keyword>
<evidence type="ECO:0000259" key="7">
    <source>
        <dbReference type="Pfam" id="PF06398"/>
    </source>
</evidence>
<evidence type="ECO:0000256" key="6">
    <source>
        <dbReference type="SAM" id="Phobius"/>
    </source>
</evidence>
<comment type="subcellular location">
    <subcellularLocation>
        <location evidence="1">Membrane</location>
        <topology evidence="1">Multi-pass membrane protein</topology>
    </subcellularLocation>
</comment>
<evidence type="ECO:0000313" key="8">
    <source>
        <dbReference type="EMBL" id="KAA8906627.1"/>
    </source>
</evidence>
<keyword evidence="3 6" id="KW-1133">Transmembrane helix</keyword>
<dbReference type="GO" id="GO:0007031">
    <property type="term" value="P:peroxisome organization"/>
    <property type="evidence" value="ECO:0007669"/>
    <property type="project" value="UniProtKB-ARBA"/>
</dbReference>
<feature type="transmembrane region" description="Helical" evidence="6">
    <location>
        <begin position="115"/>
        <end position="134"/>
    </location>
</feature>
<dbReference type="AlphaFoldDB" id="A0A642UWD7"/>
<dbReference type="PANTHER" id="PTHR28304">
    <property type="entry name" value="PEROXISOMAL MEMBRANE PROTEIN PEX29"/>
    <property type="match status" value="1"/>
</dbReference>
<dbReference type="GO" id="GO:0005778">
    <property type="term" value="C:peroxisomal membrane"/>
    <property type="evidence" value="ECO:0007669"/>
    <property type="project" value="TreeGrafter"/>
</dbReference>
<dbReference type="VEuPathDB" id="FungiDB:TRICI_005127"/>
<evidence type="ECO:0000313" key="9">
    <source>
        <dbReference type="Proteomes" id="UP000761534"/>
    </source>
</evidence>
<gene>
    <name evidence="8" type="ORF">TRICI_005127</name>
</gene>
<dbReference type="OrthoDB" id="74314at2759"/>
<accession>A0A642UWD7</accession>
<dbReference type="InterPro" id="IPR052816">
    <property type="entry name" value="Peroxisomal_Membrane_PEX28-32"/>
</dbReference>
<evidence type="ECO:0000256" key="4">
    <source>
        <dbReference type="ARBA" id="ARBA00023136"/>
    </source>
</evidence>
<evidence type="ECO:0000256" key="2">
    <source>
        <dbReference type="ARBA" id="ARBA00022692"/>
    </source>
</evidence>
<dbReference type="Proteomes" id="UP000761534">
    <property type="component" value="Unassembled WGS sequence"/>
</dbReference>
<feature type="domain" description="TECPR1-like DysF" evidence="7">
    <location>
        <begin position="60"/>
        <end position="404"/>
    </location>
</feature>
<keyword evidence="4 6" id="KW-0472">Membrane</keyword>
<dbReference type="PANTHER" id="PTHR28304:SF2">
    <property type="entry name" value="PEROXISOMAL MEMBRANE PROTEIN PEX29"/>
    <property type="match status" value="1"/>
</dbReference>
<feature type="region of interest" description="Disordered" evidence="5">
    <location>
        <begin position="1"/>
        <end position="26"/>
    </location>
</feature>
<keyword evidence="2 6" id="KW-0812">Transmembrane</keyword>
<evidence type="ECO:0000256" key="1">
    <source>
        <dbReference type="ARBA" id="ARBA00004141"/>
    </source>
</evidence>
<feature type="transmembrane region" description="Helical" evidence="6">
    <location>
        <begin position="234"/>
        <end position="255"/>
    </location>
</feature>
<comment type="caution">
    <text evidence="8">The sequence shown here is derived from an EMBL/GenBank/DDBJ whole genome shotgun (WGS) entry which is preliminary data.</text>
</comment>
<organism evidence="8 9">
    <name type="scientific">Trichomonascus ciferrii</name>
    <dbReference type="NCBI Taxonomy" id="44093"/>
    <lineage>
        <taxon>Eukaryota</taxon>
        <taxon>Fungi</taxon>
        <taxon>Dikarya</taxon>
        <taxon>Ascomycota</taxon>
        <taxon>Saccharomycotina</taxon>
        <taxon>Dipodascomycetes</taxon>
        <taxon>Dipodascales</taxon>
        <taxon>Trichomonascaceae</taxon>
        <taxon>Trichomonascus</taxon>
        <taxon>Trichomonascus ciferrii complex</taxon>
    </lineage>
</organism>
<protein>
    <recommendedName>
        <fullName evidence="7">TECPR1-like DysF domain-containing protein</fullName>
    </recommendedName>
</protein>
<dbReference type="EMBL" id="SWFS01000394">
    <property type="protein sequence ID" value="KAA8906627.1"/>
    <property type="molecule type" value="Genomic_DNA"/>
</dbReference>
<evidence type="ECO:0000256" key="5">
    <source>
        <dbReference type="SAM" id="MobiDB-lite"/>
    </source>
</evidence>